<dbReference type="PROSITE" id="PS52004">
    <property type="entry name" value="KS3_2"/>
    <property type="match status" value="2"/>
</dbReference>
<dbReference type="Gene3D" id="1.10.1200.10">
    <property type="entry name" value="ACP-like"/>
    <property type="match status" value="2"/>
</dbReference>
<dbReference type="SUPFAM" id="SSF55048">
    <property type="entry name" value="Probable ACP-binding domain of malonyl-CoA ACP transacylase"/>
    <property type="match status" value="2"/>
</dbReference>
<dbReference type="SUPFAM" id="SSF101173">
    <property type="entry name" value="Docking domain B of the erythromycin polyketide synthase (DEBS)"/>
    <property type="match status" value="1"/>
</dbReference>
<evidence type="ECO:0000256" key="4">
    <source>
        <dbReference type="ARBA" id="ARBA00022679"/>
    </source>
</evidence>
<keyword evidence="4 11" id="KW-0808">Transferase</keyword>
<comment type="cofactor">
    <cofactor evidence="1">
        <name>pantetheine 4'-phosphate</name>
        <dbReference type="ChEBI" id="CHEBI:47942"/>
    </cofactor>
</comment>
<dbReference type="FunFam" id="1.10.1200.10:FF:000007">
    <property type="entry name" value="Probable polyketide synthase pks17"/>
    <property type="match status" value="2"/>
</dbReference>
<dbReference type="SUPFAM" id="SSF53901">
    <property type="entry name" value="Thiolase-like"/>
    <property type="match status" value="2"/>
</dbReference>
<feature type="domain" description="Ketosynthase family 3 (KS3)" evidence="10">
    <location>
        <begin position="33"/>
        <end position="461"/>
    </location>
</feature>
<dbReference type="InterPro" id="IPR016035">
    <property type="entry name" value="Acyl_Trfase/lysoPLipase"/>
</dbReference>
<dbReference type="OrthoDB" id="9778690at2"/>
<evidence type="ECO:0000259" key="9">
    <source>
        <dbReference type="PROSITE" id="PS50075"/>
    </source>
</evidence>
<feature type="domain" description="Carrier" evidence="9">
    <location>
        <begin position="3069"/>
        <end position="3144"/>
    </location>
</feature>
<dbReference type="SMART" id="SM01294">
    <property type="entry name" value="PKS_PP_betabranch"/>
    <property type="match status" value="2"/>
</dbReference>
<dbReference type="SUPFAM" id="SSF47336">
    <property type="entry name" value="ACP-like"/>
    <property type="match status" value="2"/>
</dbReference>
<dbReference type="PANTHER" id="PTHR43775">
    <property type="entry name" value="FATTY ACID SYNTHASE"/>
    <property type="match status" value="1"/>
</dbReference>
<proteinExistence type="predicted"/>
<dbReference type="Gene3D" id="3.40.47.10">
    <property type="match status" value="2"/>
</dbReference>
<dbReference type="Proteomes" id="UP000549009">
    <property type="component" value="Unassembled WGS sequence"/>
</dbReference>
<dbReference type="InterPro" id="IPR014031">
    <property type="entry name" value="Ketoacyl_synth_C"/>
</dbReference>
<protein>
    <submittedName>
        <fullName evidence="11">Acyl transferase domain-containing protein/acyl carrier protein</fullName>
    </submittedName>
</protein>
<dbReference type="CDD" id="cd08952">
    <property type="entry name" value="KR_1_SDR_x"/>
    <property type="match status" value="2"/>
</dbReference>
<dbReference type="InterPro" id="IPR016039">
    <property type="entry name" value="Thiolase-like"/>
</dbReference>
<dbReference type="PROSITE" id="PS50075">
    <property type="entry name" value="CARRIER"/>
    <property type="match status" value="2"/>
</dbReference>
<dbReference type="InterPro" id="IPR041618">
    <property type="entry name" value="PKS_DE"/>
</dbReference>
<feature type="domain" description="Carrier" evidence="9">
    <location>
        <begin position="1491"/>
        <end position="1566"/>
    </location>
</feature>
<feature type="compositionally biased region" description="Basic and acidic residues" evidence="8">
    <location>
        <begin position="70"/>
        <end position="86"/>
    </location>
</feature>
<dbReference type="GO" id="GO:0004312">
    <property type="term" value="F:fatty acid synthase activity"/>
    <property type="evidence" value="ECO:0007669"/>
    <property type="project" value="TreeGrafter"/>
</dbReference>
<dbReference type="GO" id="GO:0006633">
    <property type="term" value="P:fatty acid biosynthetic process"/>
    <property type="evidence" value="ECO:0007669"/>
    <property type="project" value="InterPro"/>
</dbReference>
<sequence length="3226" mass="337195">MANEQKLREYLKRVTADLHQTRQRLQDAESVSREPVAIVAMSCRYPGGVAGPEDLWRLVAEGGDAISPFPDDRGWDADLHDPDPSRPGKSYAREGGFLHEAAEFDPAFFGISPREALAIDPQQRLLLEATWEAFERAGVDPLSVRGSRTGVFVGVMYGDYGNRILSNPQGLEEFEGYLGNGSAGSIASGRVSYTFGLEGPAVTIDTACSSSLVALHLAAQALRQGECSLALAGGVTVMSTPDTFVEFSRQRGLAADGRCKAFAEAADGTGWGEGVGLLLLERLSDAQRNGHKILAVVRGSAVNQDGASSGLTAPNGPAQQRVIRAALANAGLTAADVDAVEAHGTGTTLGDPIEAQALLATYGQGRSDGQPLWLGSVKSNLGHTQAAAGVAGVIKMVMAMREGTLPRTLHIDRPNSLVDWEAGAVELLTDERAWPDAGRPRRAGVSSFGVSGTNAHVIVEQVPVEEPVESVESVVPVTAVPWLVSGRSAEALRAQAERLREHVAADAGLDLVDVGWSLLSGRAVHEHRAVVFGREREEFLTGLEALASGSVVEGRLAVLFTGQGSQRVGMGRELYETFPVFADALDEVCAHIDPWIERSLQSVMLGTDAELLEQTGYAQPALFAMEVALFRLVESFGVRPEVVGGHSIGELAAAYVAGLWSLEDAAQLVVARGRLMQALPEGGAMLAVQIAEADVLPLLDGVADRVGVAAVNGPEQIVLSGERSTLETLEQTLRGEGRKVKWLKVSHAFHSPLMDPVLADFRKVAEGLTYGELSLPVVSNLTGELARPAELKDPEYWVRHIREAVRFHDGLNALTGFGAATLLELGPDAVLTAMAHDTFTEPAAQTGLVSSLRKDRAEPDTFLAALAQLHVRGIDVDWTPLYAPVESRRRVDLPTYAFQHQTLWLNPLTQGPTATAGDGADPVDASFWEAVEAEDLKALTGALEVDEEAPFRSVLPALTAWRRQRQERSELDRWRYRTTWKPLGKAAPGRLTGTWLVVAGAGAPDEAWVDGIVRALEQGGARARVLRVGARDADRATLRELLRHALTDPAPGDGEGRGETVAGVLSLLACAPAAADTPTAGEVPAGVLLTLALVQALGDESVDAPLWVATRGAVAVGASDLAADADAAAVWGLGRVAALELPERWGGLVDLPETVGARAVTRLAQVLAASAGEDQVAVRAFGVFARRLERAPLDVTGVGEWVPEGGTVLVTGGTGAVGGHVARWLVSRGAERLVLTSRRGADAPGAAELRAELEGLGAEVAVVACDVADRDALAGVLGAVPEDAPLTAVFHTAGVLDDGVLDGLTAERIATVFRPKAQAALNLHELTRDSEHLTAFVLFSSLTGTVGAPGQGNYAAANAFLDALAERRRAAGLPAVSLAWGPWAGSGMAADDGSEERMRRAGLPVMDPARATEALRLATAPASGGQAALVVADVAWDRFLDGFTAARHSTLFDDLPEVAALRAARHTGPSASEQPALKGKLAALSRGDAERALLDLVRTHAATVLGHGGADAVPSDGAFKGLGFDSLTSVEFRNSLGAATGLTLPATLVFDHPSPHAVADYLSGLLIGADLTGPAAAEPVPSVRADGDPIAIVSMSCRFPGGVRGPEDLWRLVADGVDALGEFPAGRGWDTRSLYDPDPDTPGSTYARQGGFLPDAGEFDADFFGISPREALAMDPQQRLLLETSWELFERAGIDSAALRGSRTGVFAGTNGQDYLDLLKDAPDGAEGYIGTGNAASVVSGRLSYAFGFEGPAMTVDTACSSALVALHLAAQALRQGECDLALAGGVTVMSTPSAFIEFSRQRGLAADGRCKAFAEAADGTGWGEGVGLLLLERLSDARRNGHEVLAVVSGSAVNQDGASNGLTAPNGPAQQRVIRTALANAGLTAADVDAVEAHGTGTALGDPIEAQALLATYGEERPAERPLWLGSIKSNIGHTQAAAGVAGVIKMVMALREGVLPPTLHIDRPSTHVDWSAGSVELLTAARVWPERDEAPRRAGVSSFGISGTNAHVIVEQAPTAGPAEGAETAEPLTPVSAVPWLVSARTPEALRAQAERLREHVTGHDGLDPVDVGWSLLSGRTAHEHRAVVLGQNREDFLTGLESLASGGPGTASGAVTGGRLAVLFTGQGSQRAGMGRELYETFPVFADALDEVCVHIDPWIERSLQSVMFGTDAGLLEQTGYAQPALFAMEVALFRLAESFGVRPEVVGGHSIGELAAAYVAGLWSLEDAAQLVAARGRLMQALPEGGAMLAVQIAEADVLPLLADVSDRVGVAAVNGPAQVVLSGERAALEGLEEVLRGQGRKVKWLKVSHAFHSPLMGPVLADFRKVAEGLAYGELSLPVVSNVTGEPADPAELRDPEYWVRHVREAVRFHDGLKSLTGQGVSTLLELGPDAVLTAMAHDTLTDPAARTGLIAAARKGRSEPDTFLAALAHLHVRGVEVDWTLLYAPVESRRRVDLPTYAFQRRTYWPRPTESGVPDAEAGAMDAEFWDVVRRDDLDGLAGALRLDREAPLKSVLPALASWHRRQQERHEVDALRYGVTWTPLAGAAMPAAGTALQGTWVLLVPADAAGHPWCAAAEKALADAGAEVRRVVVDDGTADRTALTRSLRTLGEHASAGAAVKGVLSLLALDERPYCHPETGACDPALTWGMAATLALTQAVVDSEIGGRLWVVTSGAVSVGAAEPVRTAAQSQVWGFGRVVGLEHPEVWGGLIDLPEAVEVAEGAEPSGGPAAAGARLASLLSRADADDFTEDQLALRPSGVHVRRLTRAPGGPASGEGWQPRGTVLVTGGTGALGAHVARWLAGHGAAHLVLTSRRGPDAPGADELRAELEELGAKVTVAACDVADRDAVARLLEGIPADAPLSAVVHAAGVGQDLMIAETGPRDFADIVTAKTAGAAHLDDLLGDTPLDAFVLFSSIAGVWGSGGQAAYAAANAYLDGLAERRAARGRAVTSIAWGPWAGSGMAGDDEAAAHLRKRGLPVMRPEIAVAALRRALDGREPLVTVADVDWERFAPAFTVRRASPLLDGLPEARRALTTASAAAGGGAAAEGDAATALRDRLAATSAADRERTVLELVRTEVAAVLGHTGTAAVREDRAFKEFGFDSLTAVELRTRLNAATGLSLPSTLVFDHPTPGELARELLAELLPDAVPGGADHPADADVRRALAAVPVARIREAGLLDALLRLAAPDGTAAPATATPDDDEADASIDAMDVANLIQMALDNSDS</sequence>
<dbReference type="NCBIfam" id="NF045894">
    <property type="entry name" value="PKS_plus_SDR"/>
    <property type="match status" value="2"/>
</dbReference>
<evidence type="ECO:0000259" key="10">
    <source>
        <dbReference type="PROSITE" id="PS52004"/>
    </source>
</evidence>
<dbReference type="Pfam" id="PF08990">
    <property type="entry name" value="Docking"/>
    <property type="match status" value="1"/>
</dbReference>
<dbReference type="Pfam" id="PF18369">
    <property type="entry name" value="PKS_DE"/>
    <property type="match status" value="2"/>
</dbReference>
<feature type="region of interest" description="Disordered" evidence="8">
    <location>
        <begin position="70"/>
        <end position="92"/>
    </location>
</feature>
<dbReference type="InterPro" id="IPR020806">
    <property type="entry name" value="PKS_PP-bd"/>
</dbReference>
<dbReference type="InterPro" id="IPR050091">
    <property type="entry name" value="PKS_NRPS_Biosynth_Enz"/>
</dbReference>
<dbReference type="SMART" id="SM00825">
    <property type="entry name" value="PKS_KS"/>
    <property type="match status" value="2"/>
</dbReference>
<dbReference type="Gene3D" id="6.10.140.1830">
    <property type="match status" value="1"/>
</dbReference>
<keyword evidence="6" id="KW-0511">Multifunctional enzyme</keyword>
<dbReference type="SMART" id="SM00822">
    <property type="entry name" value="PKS_KR"/>
    <property type="match status" value="2"/>
</dbReference>
<dbReference type="InterPro" id="IPR036736">
    <property type="entry name" value="ACP-like_sf"/>
</dbReference>
<dbReference type="Pfam" id="PF00698">
    <property type="entry name" value="Acyl_transf_1"/>
    <property type="match status" value="2"/>
</dbReference>
<dbReference type="PANTHER" id="PTHR43775:SF51">
    <property type="entry name" value="INACTIVE PHENOLPHTHIOCEROL SYNTHESIS POLYKETIDE SYNTHASE TYPE I PKS1-RELATED"/>
    <property type="match status" value="1"/>
</dbReference>
<dbReference type="InterPro" id="IPR014030">
    <property type="entry name" value="Ketoacyl_synth_N"/>
</dbReference>
<dbReference type="FunFam" id="3.40.366.10:FF:000002">
    <property type="entry name" value="Probable polyketide synthase 2"/>
    <property type="match status" value="2"/>
</dbReference>
<keyword evidence="3" id="KW-0597">Phosphoprotein</keyword>
<dbReference type="InterPro" id="IPR057326">
    <property type="entry name" value="KR_dom"/>
</dbReference>
<feature type="domain" description="Ketosynthase family 3 (KS3)" evidence="10">
    <location>
        <begin position="1587"/>
        <end position="2014"/>
    </location>
</feature>
<evidence type="ECO:0000313" key="11">
    <source>
        <dbReference type="EMBL" id="MBB5106849.1"/>
    </source>
</evidence>
<dbReference type="Pfam" id="PF16197">
    <property type="entry name" value="KAsynt_C_assoc"/>
    <property type="match status" value="2"/>
</dbReference>
<dbReference type="InterPro" id="IPR009081">
    <property type="entry name" value="PP-bd_ACP"/>
</dbReference>
<dbReference type="GO" id="GO:0033068">
    <property type="term" value="P:macrolide biosynthetic process"/>
    <property type="evidence" value="ECO:0007669"/>
    <property type="project" value="UniProtKB-ARBA"/>
</dbReference>
<comment type="caution">
    <text evidence="11">The sequence shown here is derived from an EMBL/GenBank/DDBJ whole genome shotgun (WGS) entry which is preliminary data.</text>
</comment>
<dbReference type="Pfam" id="PF08659">
    <property type="entry name" value="KR"/>
    <property type="match status" value="2"/>
</dbReference>
<organism evidence="11 12">
    <name type="scientific">Streptomyces spectabilis</name>
    <dbReference type="NCBI Taxonomy" id="68270"/>
    <lineage>
        <taxon>Bacteria</taxon>
        <taxon>Bacillati</taxon>
        <taxon>Actinomycetota</taxon>
        <taxon>Actinomycetes</taxon>
        <taxon>Kitasatosporales</taxon>
        <taxon>Streptomycetaceae</taxon>
        <taxon>Streptomyces</taxon>
    </lineage>
</organism>
<dbReference type="Gene3D" id="3.30.70.3290">
    <property type="match status" value="2"/>
</dbReference>
<accession>A0A7W8AY72</accession>
<evidence type="ECO:0000313" key="12">
    <source>
        <dbReference type="Proteomes" id="UP000549009"/>
    </source>
</evidence>
<dbReference type="InterPro" id="IPR001227">
    <property type="entry name" value="Ac_transferase_dom_sf"/>
</dbReference>
<keyword evidence="12" id="KW-1185">Reference proteome</keyword>
<dbReference type="PROSITE" id="PS00012">
    <property type="entry name" value="PHOSPHOPANTETHEINE"/>
    <property type="match status" value="1"/>
</dbReference>
<dbReference type="InterPro" id="IPR015083">
    <property type="entry name" value="NorB/c/GfsB-D-like_docking"/>
</dbReference>
<dbReference type="InterPro" id="IPR013968">
    <property type="entry name" value="PKS_KR"/>
</dbReference>
<keyword evidence="5" id="KW-0045">Antibiotic biosynthesis</keyword>
<dbReference type="SUPFAM" id="SSF52151">
    <property type="entry name" value="FabD/lysophospholipase-like"/>
    <property type="match status" value="2"/>
</dbReference>
<keyword evidence="2" id="KW-0596">Phosphopantetheine</keyword>
<evidence type="ECO:0000256" key="2">
    <source>
        <dbReference type="ARBA" id="ARBA00022450"/>
    </source>
</evidence>
<dbReference type="Gene3D" id="3.40.50.720">
    <property type="entry name" value="NAD(P)-binding Rossmann-like Domain"/>
    <property type="match status" value="2"/>
</dbReference>
<evidence type="ECO:0000256" key="5">
    <source>
        <dbReference type="ARBA" id="ARBA00023194"/>
    </source>
</evidence>
<dbReference type="Pfam" id="PF02801">
    <property type="entry name" value="Ketoacyl-synt_C"/>
    <property type="match status" value="2"/>
</dbReference>
<dbReference type="InterPro" id="IPR016036">
    <property type="entry name" value="Malonyl_transacylase_ACP-bd"/>
</dbReference>
<dbReference type="CDD" id="cd00833">
    <property type="entry name" value="PKS"/>
    <property type="match status" value="2"/>
</dbReference>
<dbReference type="Pfam" id="PF00550">
    <property type="entry name" value="PP-binding"/>
    <property type="match status" value="2"/>
</dbReference>
<name>A0A7W8AY72_STRST</name>
<dbReference type="GO" id="GO:0031177">
    <property type="term" value="F:phosphopantetheine binding"/>
    <property type="evidence" value="ECO:0007669"/>
    <property type="project" value="InterPro"/>
</dbReference>
<evidence type="ECO:0000256" key="6">
    <source>
        <dbReference type="ARBA" id="ARBA00023268"/>
    </source>
</evidence>
<dbReference type="Gene3D" id="3.40.366.10">
    <property type="entry name" value="Malonyl-Coenzyme A Acyl Carrier Protein, domain 2"/>
    <property type="match status" value="2"/>
</dbReference>
<dbReference type="SUPFAM" id="SSF51735">
    <property type="entry name" value="NAD(P)-binding Rossmann-fold domains"/>
    <property type="match status" value="4"/>
</dbReference>
<dbReference type="EMBL" id="JACHJD010000011">
    <property type="protein sequence ID" value="MBB5106849.1"/>
    <property type="molecule type" value="Genomic_DNA"/>
</dbReference>
<dbReference type="PROSITE" id="PS00606">
    <property type="entry name" value="KS3_1"/>
    <property type="match status" value="2"/>
</dbReference>
<dbReference type="SMART" id="SM00823">
    <property type="entry name" value="PKS_PP"/>
    <property type="match status" value="2"/>
</dbReference>
<dbReference type="FunFam" id="3.40.47.10:FF:000019">
    <property type="entry name" value="Polyketide synthase type I"/>
    <property type="match status" value="2"/>
</dbReference>
<keyword evidence="7" id="KW-0012">Acyltransferase</keyword>
<gene>
    <name evidence="11" type="ORF">FHS40_005963</name>
</gene>
<evidence type="ECO:0000256" key="8">
    <source>
        <dbReference type="SAM" id="MobiDB-lite"/>
    </source>
</evidence>
<dbReference type="InterPro" id="IPR018201">
    <property type="entry name" value="Ketoacyl_synth_AS"/>
</dbReference>
<dbReference type="SMART" id="SM00827">
    <property type="entry name" value="PKS_AT"/>
    <property type="match status" value="2"/>
</dbReference>
<dbReference type="InterPro" id="IPR020841">
    <property type="entry name" value="PKS_Beta-ketoAc_synthase_dom"/>
</dbReference>
<dbReference type="InterPro" id="IPR006162">
    <property type="entry name" value="Ppantetheine_attach_site"/>
</dbReference>
<dbReference type="GO" id="GO:0004315">
    <property type="term" value="F:3-oxoacyl-[acyl-carrier-protein] synthase activity"/>
    <property type="evidence" value="ECO:0007669"/>
    <property type="project" value="InterPro"/>
</dbReference>
<evidence type="ECO:0000256" key="7">
    <source>
        <dbReference type="ARBA" id="ARBA00023315"/>
    </source>
</evidence>
<dbReference type="InterPro" id="IPR036291">
    <property type="entry name" value="NAD(P)-bd_dom_sf"/>
</dbReference>
<dbReference type="InterPro" id="IPR036299">
    <property type="entry name" value="Polyketide_synth_docking_sf"/>
</dbReference>
<dbReference type="InterPro" id="IPR014043">
    <property type="entry name" value="Acyl_transferase_dom"/>
</dbReference>
<evidence type="ECO:0000256" key="1">
    <source>
        <dbReference type="ARBA" id="ARBA00001957"/>
    </source>
</evidence>
<dbReference type="InterPro" id="IPR032821">
    <property type="entry name" value="PKS_assoc"/>
</dbReference>
<evidence type="ECO:0000256" key="3">
    <source>
        <dbReference type="ARBA" id="ARBA00022553"/>
    </source>
</evidence>
<dbReference type="Pfam" id="PF00109">
    <property type="entry name" value="ketoacyl-synt"/>
    <property type="match status" value="2"/>
</dbReference>
<dbReference type="RefSeq" id="WP_150514121.1">
    <property type="nucleotide sequence ID" value="NZ_BMSQ01000026.1"/>
</dbReference>
<reference evidence="11 12" key="1">
    <citation type="submission" date="2020-08" db="EMBL/GenBank/DDBJ databases">
        <title>Genomic Encyclopedia of Type Strains, Phase III (KMG-III): the genomes of soil and plant-associated and newly described type strains.</title>
        <authorList>
            <person name="Whitman W."/>
        </authorList>
    </citation>
    <scope>NUCLEOTIDE SEQUENCE [LARGE SCALE GENOMIC DNA]</scope>
    <source>
        <strain evidence="11 12">CECT 3146</strain>
    </source>
</reference>